<evidence type="ECO:0000256" key="2">
    <source>
        <dbReference type="ARBA" id="ARBA00022679"/>
    </source>
</evidence>
<keyword evidence="6" id="KW-1185">Reference proteome</keyword>
<dbReference type="PANTHER" id="PTHR37419:SF8">
    <property type="entry name" value="TOXIN YJJJ"/>
    <property type="match status" value="1"/>
</dbReference>
<organism evidence="5 6">
    <name type="scientific">Alloalcanivorax marinus</name>
    <dbReference type="NCBI Taxonomy" id="1177169"/>
    <lineage>
        <taxon>Bacteria</taxon>
        <taxon>Pseudomonadati</taxon>
        <taxon>Pseudomonadota</taxon>
        <taxon>Gammaproteobacteria</taxon>
        <taxon>Oceanospirillales</taxon>
        <taxon>Alcanivoracaceae</taxon>
        <taxon>Alloalcanivorax</taxon>
    </lineage>
</organism>
<name>A0A9Q3YPD5_9GAMM</name>
<evidence type="ECO:0000259" key="4">
    <source>
        <dbReference type="Pfam" id="PF07804"/>
    </source>
</evidence>
<dbReference type="PANTHER" id="PTHR37419">
    <property type="entry name" value="SERINE/THREONINE-PROTEIN KINASE TOXIN HIPA"/>
    <property type="match status" value="1"/>
</dbReference>
<dbReference type="GO" id="GO:0005829">
    <property type="term" value="C:cytosol"/>
    <property type="evidence" value="ECO:0007669"/>
    <property type="project" value="TreeGrafter"/>
</dbReference>
<evidence type="ECO:0000313" key="6">
    <source>
        <dbReference type="Proteomes" id="UP001108027"/>
    </source>
</evidence>
<reference evidence="5" key="1">
    <citation type="submission" date="2021-10" db="EMBL/GenBank/DDBJ databases">
        <title>The diversity and Nitrogen Metabolism of Culturable Nitrate-Utilizing Bacteria Within the Oxygen Minimum Zone of the Changjiang (Yangtze River)Estuary.</title>
        <authorList>
            <person name="Zhang D."/>
            <person name="Zheng J."/>
            <person name="Liu S."/>
            <person name="He W."/>
        </authorList>
    </citation>
    <scope>NUCLEOTIDE SEQUENCE</scope>
    <source>
        <strain evidence="5">FXH-223</strain>
    </source>
</reference>
<evidence type="ECO:0000256" key="1">
    <source>
        <dbReference type="ARBA" id="ARBA00010164"/>
    </source>
</evidence>
<dbReference type="Proteomes" id="UP001108027">
    <property type="component" value="Unassembled WGS sequence"/>
</dbReference>
<evidence type="ECO:0000313" key="5">
    <source>
        <dbReference type="EMBL" id="MCC4309706.1"/>
    </source>
</evidence>
<dbReference type="Pfam" id="PF07804">
    <property type="entry name" value="HipA_C"/>
    <property type="match status" value="1"/>
</dbReference>
<sequence>MAIAKFPQETDEYSLERWEAIALDLAARAGIRAADHELYEVAGRPVLLSRRFDCDGDERIPFLSAMSMTGHRDGERGSYLEIVDALAEQGASAREDRQELFRRVAFSILVSNVDDHLRNHGFLWQGRAGWSLSPAYDLNPTPQDMKARVLATNIDLDDGTCSIELLRSVADEFSLKPAEADACIREVAKACKGWRDAARKRGAPAAEIKRMESAFEHEDLATASRL</sequence>
<dbReference type="InterPro" id="IPR012893">
    <property type="entry name" value="HipA-like_C"/>
</dbReference>
<dbReference type="EMBL" id="JAJGNA010000020">
    <property type="protein sequence ID" value="MCC4309706.1"/>
    <property type="molecule type" value="Genomic_DNA"/>
</dbReference>
<dbReference type="AlphaFoldDB" id="A0A9Q3YPD5"/>
<comment type="similarity">
    <text evidence="1">Belongs to the HipA Ser/Thr kinase family.</text>
</comment>
<comment type="caution">
    <text evidence="5">The sequence shown here is derived from an EMBL/GenBank/DDBJ whole genome shotgun (WGS) entry which is preliminary data.</text>
</comment>
<dbReference type="InterPro" id="IPR052028">
    <property type="entry name" value="HipA_Ser/Thr_kinase"/>
</dbReference>
<protein>
    <submittedName>
        <fullName evidence="5">HipA domain-containing protein</fullName>
    </submittedName>
</protein>
<keyword evidence="2" id="KW-0808">Transferase</keyword>
<dbReference type="GO" id="GO:0004674">
    <property type="term" value="F:protein serine/threonine kinase activity"/>
    <property type="evidence" value="ECO:0007669"/>
    <property type="project" value="TreeGrafter"/>
</dbReference>
<gene>
    <name evidence="5" type="ORF">LL252_14125</name>
</gene>
<feature type="domain" description="HipA-like C-terminal" evidence="4">
    <location>
        <begin position="2"/>
        <end position="191"/>
    </location>
</feature>
<evidence type="ECO:0000256" key="3">
    <source>
        <dbReference type="ARBA" id="ARBA00022777"/>
    </source>
</evidence>
<proteinExistence type="inferred from homology"/>
<keyword evidence="3" id="KW-0418">Kinase</keyword>
<accession>A0A9Q3YPD5</accession>